<evidence type="ECO:0008006" key="3">
    <source>
        <dbReference type="Google" id="ProtNLM"/>
    </source>
</evidence>
<dbReference type="AlphaFoldDB" id="A0AAV9X3R8"/>
<dbReference type="Gene3D" id="3.30.559.10">
    <property type="entry name" value="Chloramphenicol acetyltransferase-like domain"/>
    <property type="match status" value="1"/>
</dbReference>
<gene>
    <name evidence="1" type="ORF">TWF694_002594</name>
</gene>
<dbReference type="PANTHER" id="PTHR42034:SF1">
    <property type="entry name" value="CONDENSATION DOMAIN-CONTAINING PROTEIN"/>
    <property type="match status" value="1"/>
</dbReference>
<evidence type="ECO:0000313" key="2">
    <source>
        <dbReference type="Proteomes" id="UP001365542"/>
    </source>
</evidence>
<comment type="caution">
    <text evidence="1">The sequence shown here is derived from an EMBL/GenBank/DDBJ whole genome shotgun (WGS) entry which is preliminary data.</text>
</comment>
<dbReference type="InterPro" id="IPR023213">
    <property type="entry name" value="CAT-like_dom_sf"/>
</dbReference>
<accession>A0AAV9X3R8</accession>
<proteinExistence type="predicted"/>
<dbReference type="EMBL" id="JAVHJO010000011">
    <property type="protein sequence ID" value="KAK6533661.1"/>
    <property type="molecule type" value="Genomic_DNA"/>
</dbReference>
<organism evidence="1 2">
    <name type="scientific">Orbilia ellipsospora</name>
    <dbReference type="NCBI Taxonomy" id="2528407"/>
    <lineage>
        <taxon>Eukaryota</taxon>
        <taxon>Fungi</taxon>
        <taxon>Dikarya</taxon>
        <taxon>Ascomycota</taxon>
        <taxon>Pezizomycotina</taxon>
        <taxon>Orbiliomycetes</taxon>
        <taxon>Orbiliales</taxon>
        <taxon>Orbiliaceae</taxon>
        <taxon>Orbilia</taxon>
    </lineage>
</organism>
<dbReference type="PANTHER" id="PTHR42034">
    <property type="entry name" value="CHROMOSOME 7, WHOLE GENOME SHOTGUN SEQUENCE-RELATED"/>
    <property type="match status" value="1"/>
</dbReference>
<evidence type="ECO:0000313" key="1">
    <source>
        <dbReference type="EMBL" id="KAK6533661.1"/>
    </source>
</evidence>
<protein>
    <recommendedName>
        <fullName evidence="3">Condensation domain-containing protein</fullName>
    </recommendedName>
</protein>
<name>A0AAV9X3R8_9PEZI</name>
<keyword evidence="2" id="KW-1185">Reference proteome</keyword>
<dbReference type="Proteomes" id="UP001365542">
    <property type="component" value="Unassembled WGS sequence"/>
</dbReference>
<dbReference type="SUPFAM" id="SSF52777">
    <property type="entry name" value="CoA-dependent acyltransferases"/>
    <property type="match status" value="1"/>
</dbReference>
<dbReference type="Gene3D" id="3.30.559.30">
    <property type="entry name" value="Nonribosomal peptide synthetase, condensation domain"/>
    <property type="match status" value="1"/>
</dbReference>
<sequence length="459" mass="51351">MSTSQQAYPPGLIEEQQSHSKWEQKNHGVWERTFDPIEQTVNFMAVASPSKLQFVITVGAILRDPIHVKELQNAWLALRYVYPVVGSTITDTGLRYQVPKSERELQHWVDETTKIEKTDLSPQEVALSAVAPKDSRGAEIWVLPRTNELFLLIRHEICDGVGSLILLNKFLELLRENKQFGLTDFGHEHTNLSEPISKIMKTGLPTERQRKQVDEMATEFVSQRALGLQTKPLDPNPVPKSGRIEHTFGQAETASILAACKVNGITITHAATAAAAIAILEHSGEQSGRFCTVCHVNMRELLPTEYNRALGNLFTTAFSSIPVSKSSELIGVSEQVKQVYNWWKYNKDNCACSTLMPDIVIDSLTAAFTAGVNIPAVMAPIPLGVVEKKITEQVEDFWFNLTVSGGGSCMYIYTVKDRLRFVYCYDAIFHEDNSIKEFNTTVIEHLMRGLELVQLANVS</sequence>
<reference evidence="1 2" key="1">
    <citation type="submission" date="2019-10" db="EMBL/GenBank/DDBJ databases">
        <authorList>
            <person name="Palmer J.M."/>
        </authorList>
    </citation>
    <scope>NUCLEOTIDE SEQUENCE [LARGE SCALE GENOMIC DNA]</scope>
    <source>
        <strain evidence="1 2">TWF694</strain>
    </source>
</reference>